<evidence type="ECO:0000313" key="2">
    <source>
        <dbReference type="EMBL" id="SNR96816.1"/>
    </source>
</evidence>
<feature type="domain" description="AMP-activated protein kinase glycogen-binding" evidence="1">
    <location>
        <begin position="26"/>
        <end position="83"/>
    </location>
</feature>
<keyword evidence="2" id="KW-0418">Kinase</keyword>
<protein>
    <submittedName>
        <fullName evidence="2">Glycogen recognition site of AMP-activated protein kinase</fullName>
    </submittedName>
</protein>
<dbReference type="Pfam" id="PF16561">
    <property type="entry name" value="AMPK1_CBM"/>
    <property type="match status" value="1"/>
</dbReference>
<dbReference type="RefSeq" id="WP_089274324.1">
    <property type="nucleotide sequence ID" value="NZ_FZOC01000004.1"/>
</dbReference>
<name>A0A239AMA2_9BACT</name>
<evidence type="ECO:0000313" key="3">
    <source>
        <dbReference type="Proteomes" id="UP000198324"/>
    </source>
</evidence>
<organism evidence="2 3">
    <name type="scientific">Humidesulfovibrio mexicanus</name>
    <dbReference type="NCBI Taxonomy" id="147047"/>
    <lineage>
        <taxon>Bacteria</taxon>
        <taxon>Pseudomonadati</taxon>
        <taxon>Thermodesulfobacteriota</taxon>
        <taxon>Desulfovibrionia</taxon>
        <taxon>Desulfovibrionales</taxon>
        <taxon>Desulfovibrionaceae</taxon>
        <taxon>Humidesulfovibrio</taxon>
    </lineage>
</organism>
<evidence type="ECO:0000259" key="1">
    <source>
        <dbReference type="Pfam" id="PF16561"/>
    </source>
</evidence>
<dbReference type="InterPro" id="IPR014756">
    <property type="entry name" value="Ig_E-set"/>
</dbReference>
<dbReference type="EMBL" id="FZOC01000004">
    <property type="protein sequence ID" value="SNR96816.1"/>
    <property type="molecule type" value="Genomic_DNA"/>
</dbReference>
<dbReference type="Proteomes" id="UP000198324">
    <property type="component" value="Unassembled WGS sequence"/>
</dbReference>
<gene>
    <name evidence="2" type="ORF">SAMN04488503_2097</name>
</gene>
<dbReference type="AlphaFoldDB" id="A0A239AMA2"/>
<dbReference type="CDD" id="cd07184">
    <property type="entry name" value="E_set_Isoamylase_like_N"/>
    <property type="match status" value="1"/>
</dbReference>
<dbReference type="Gene3D" id="2.60.40.10">
    <property type="entry name" value="Immunoglobulins"/>
    <property type="match status" value="1"/>
</dbReference>
<dbReference type="InterPro" id="IPR032640">
    <property type="entry name" value="AMPK1_CBM"/>
</dbReference>
<reference evidence="2 3" key="1">
    <citation type="submission" date="2017-06" db="EMBL/GenBank/DDBJ databases">
        <authorList>
            <person name="Kim H.J."/>
            <person name="Triplett B.A."/>
        </authorList>
    </citation>
    <scope>NUCLEOTIDE SEQUENCE [LARGE SCALE GENOMIC DNA]</scope>
    <source>
        <strain evidence="2 3">DSM 13116</strain>
    </source>
</reference>
<proteinExistence type="predicted"/>
<dbReference type="OrthoDB" id="9811945at2"/>
<accession>A0A239AMA2</accession>
<dbReference type="InterPro" id="IPR013783">
    <property type="entry name" value="Ig-like_fold"/>
</dbReference>
<keyword evidence="3" id="KW-1185">Reference proteome</keyword>
<dbReference type="GO" id="GO:0016301">
    <property type="term" value="F:kinase activity"/>
    <property type="evidence" value="ECO:0007669"/>
    <property type="project" value="UniProtKB-KW"/>
</dbReference>
<sequence length="99" mass="10868">MPLNKKPSKDKTLCKVDFSLPEEAAAGAKKLFLAGEFNAWKPAPMRKAKGVFTVSLELPAGASYQYRYVTDAGQWLNDTEADCYVFNSFADADNSVVVL</sequence>
<keyword evidence="2" id="KW-0808">Transferase</keyword>
<dbReference type="SUPFAM" id="SSF81296">
    <property type="entry name" value="E set domains"/>
    <property type="match status" value="1"/>
</dbReference>